<evidence type="ECO:0000256" key="1">
    <source>
        <dbReference type="ARBA" id="ARBA00009333"/>
    </source>
</evidence>
<evidence type="ECO:0000256" key="2">
    <source>
        <dbReference type="ARBA" id="ARBA00022630"/>
    </source>
</evidence>
<evidence type="ECO:0000256" key="6">
    <source>
        <dbReference type="ARBA" id="ARBA00023284"/>
    </source>
</evidence>
<feature type="domain" description="FAD/NAD(P)-binding" evidence="7">
    <location>
        <begin position="13"/>
        <end position="306"/>
    </location>
</feature>
<dbReference type="GO" id="GO:0097237">
    <property type="term" value="P:cellular response to toxic substance"/>
    <property type="evidence" value="ECO:0007669"/>
    <property type="project" value="UniProtKB-ARBA"/>
</dbReference>
<keyword evidence="6" id="KW-0676">Redox-active center</keyword>
<name>A0A4Q9LNJ6_9MICR</name>
<dbReference type="PRINTS" id="PR00469">
    <property type="entry name" value="PNDRDTASEII"/>
</dbReference>
<dbReference type="GO" id="GO:0016668">
    <property type="term" value="F:oxidoreductase activity, acting on a sulfur group of donors, NAD(P) as acceptor"/>
    <property type="evidence" value="ECO:0007669"/>
    <property type="project" value="UniProtKB-ARBA"/>
</dbReference>
<keyword evidence="5" id="KW-1015">Disulfide bond</keyword>
<evidence type="ECO:0000256" key="3">
    <source>
        <dbReference type="ARBA" id="ARBA00022827"/>
    </source>
</evidence>
<dbReference type="PRINTS" id="PR00368">
    <property type="entry name" value="FADPNR"/>
</dbReference>
<evidence type="ECO:0000313" key="8">
    <source>
        <dbReference type="EMBL" id="TBU09526.1"/>
    </source>
</evidence>
<comment type="similarity">
    <text evidence="1">Belongs to the class-II pyridine nucleotide-disulfide oxidoreductase family.</text>
</comment>
<accession>A0A4Q9LNJ6</accession>
<keyword evidence="3" id="KW-0274">FAD</keyword>
<protein>
    <submittedName>
        <fullName evidence="8">Thioredoxin reductase</fullName>
    </submittedName>
</protein>
<dbReference type="InterPro" id="IPR050097">
    <property type="entry name" value="Ferredoxin-NADP_redctase_2"/>
</dbReference>
<keyword evidence="4" id="KW-0560">Oxidoreductase</keyword>
<dbReference type="SUPFAM" id="SSF51905">
    <property type="entry name" value="FAD/NAD(P)-binding domain"/>
    <property type="match status" value="1"/>
</dbReference>
<dbReference type="Pfam" id="PF07992">
    <property type="entry name" value="Pyr_redox_2"/>
    <property type="match status" value="1"/>
</dbReference>
<gene>
    <name evidence="8" type="ORF">CWI39_0064p0020</name>
</gene>
<evidence type="ECO:0000256" key="4">
    <source>
        <dbReference type="ARBA" id="ARBA00023002"/>
    </source>
</evidence>
<evidence type="ECO:0000256" key="5">
    <source>
        <dbReference type="ARBA" id="ARBA00023157"/>
    </source>
</evidence>
<evidence type="ECO:0000313" key="9">
    <source>
        <dbReference type="Proteomes" id="UP000293045"/>
    </source>
</evidence>
<dbReference type="VEuPathDB" id="MicrosporidiaDB:CWI39_0064p0020"/>
<organism evidence="8 9">
    <name type="scientific">Hamiltosporidium magnivora</name>
    <dbReference type="NCBI Taxonomy" id="148818"/>
    <lineage>
        <taxon>Eukaryota</taxon>
        <taxon>Fungi</taxon>
        <taxon>Fungi incertae sedis</taxon>
        <taxon>Microsporidia</taxon>
        <taxon>Dubosqiidae</taxon>
        <taxon>Hamiltosporidium</taxon>
    </lineage>
</organism>
<dbReference type="PANTHER" id="PTHR48105">
    <property type="entry name" value="THIOREDOXIN REDUCTASE 1-RELATED-RELATED"/>
    <property type="match status" value="1"/>
</dbReference>
<dbReference type="InterPro" id="IPR023753">
    <property type="entry name" value="FAD/NAD-binding_dom"/>
</dbReference>
<dbReference type="InterPro" id="IPR008255">
    <property type="entry name" value="Pyr_nucl-diS_OxRdtase_2_AS"/>
</dbReference>
<keyword evidence="2" id="KW-0285">Flavoprotein</keyword>
<dbReference type="EMBL" id="PIXR01000064">
    <property type="protein sequence ID" value="TBU09526.1"/>
    <property type="molecule type" value="Genomic_DNA"/>
</dbReference>
<dbReference type="InterPro" id="IPR036188">
    <property type="entry name" value="FAD/NAD-bd_sf"/>
</dbReference>
<dbReference type="AlphaFoldDB" id="A0A4Q9LNJ6"/>
<proteinExistence type="inferred from homology"/>
<dbReference type="VEuPathDB" id="MicrosporidiaDB:CWI36_0101p0050"/>
<sequence length="322" mass="35480">MIDNKTDDKKIHKLCVIGSGPAAYSACLYTQEYCPLLFEGKVIGNNGPGGQLTTTTAVDNYPGFPDKIMGNELVMGMQRQVMKSGKIEIVSETVTELGKEEGWFVIKCGSKVWYSECVIVATGAQARRLFVPGTNDDEYWQKGVSSCAVCDGWAYRNRNIAVIGGGDSAMEEAGYLSNIGSKVYLIHRSENFRARKDLLQKIENNPKVEILKNYVLESAGGNEFLEFLILKNVKTNEILRLEVEGLFFGIGHDPNTFFINKEEVKCDKDGYLVADEYMHTSIEGLLAAGDVQDKKYKQAITAAASGCIAGLSAVKFLFKKSK</sequence>
<dbReference type="Gene3D" id="3.50.50.60">
    <property type="entry name" value="FAD/NAD(P)-binding domain"/>
    <property type="match status" value="2"/>
</dbReference>
<evidence type="ECO:0000259" key="7">
    <source>
        <dbReference type="Pfam" id="PF07992"/>
    </source>
</evidence>
<reference evidence="8 9" key="1">
    <citation type="submission" date="2017-12" db="EMBL/GenBank/DDBJ databases">
        <authorList>
            <person name="Pombert J.-F."/>
            <person name="Haag K.L."/>
            <person name="Ebert D."/>
        </authorList>
    </citation>
    <scope>NUCLEOTIDE SEQUENCE [LARGE SCALE GENOMIC DNA]</scope>
    <source>
        <strain evidence="8">IL-BN-2</strain>
    </source>
</reference>
<dbReference type="Proteomes" id="UP000293045">
    <property type="component" value="Unassembled WGS sequence"/>
</dbReference>
<dbReference type="PROSITE" id="PS00573">
    <property type="entry name" value="PYRIDINE_REDOX_2"/>
    <property type="match status" value="1"/>
</dbReference>
<comment type="caution">
    <text evidence="8">The sequence shown here is derived from an EMBL/GenBank/DDBJ whole genome shotgun (WGS) entry which is preliminary data.</text>
</comment>